<keyword evidence="4 6" id="KW-1133">Transmembrane helix</keyword>
<evidence type="ECO:0000256" key="3">
    <source>
        <dbReference type="ARBA" id="ARBA00022692"/>
    </source>
</evidence>
<dbReference type="EMBL" id="JASVEJ010000022">
    <property type="protein sequence ID" value="MDL5056992.1"/>
    <property type="molecule type" value="Genomic_DNA"/>
</dbReference>
<evidence type="ECO:0000256" key="4">
    <source>
        <dbReference type="ARBA" id="ARBA00022989"/>
    </source>
</evidence>
<feature type="transmembrane region" description="Helical" evidence="6">
    <location>
        <begin position="208"/>
        <end position="233"/>
    </location>
</feature>
<gene>
    <name evidence="7" type="ORF">QQ055_05870</name>
</gene>
<evidence type="ECO:0000256" key="1">
    <source>
        <dbReference type="ARBA" id="ARBA00004651"/>
    </source>
</evidence>
<dbReference type="PANTHER" id="PTHR39087:SF2">
    <property type="entry name" value="UPF0104 MEMBRANE PROTEIN MJ1595"/>
    <property type="match status" value="1"/>
</dbReference>
<dbReference type="Proteomes" id="UP001230986">
    <property type="component" value="Unassembled WGS sequence"/>
</dbReference>
<keyword evidence="2" id="KW-1003">Cell membrane</keyword>
<keyword evidence="8" id="KW-1185">Reference proteome</keyword>
<dbReference type="Pfam" id="PF03706">
    <property type="entry name" value="LPG_synthase_TM"/>
    <property type="match status" value="1"/>
</dbReference>
<evidence type="ECO:0000256" key="2">
    <source>
        <dbReference type="ARBA" id="ARBA00022475"/>
    </source>
</evidence>
<sequence>MQLETFPKSHVKKIIQAFVGLTIGFFFLWLTYQETDWSTVSLLFTNIRYNWLIAGVTFYALDLLARTNRWRIILKPIKLLSIKETGKALLVGYAMNCILPARLGEIFRGNFTGKSYKMPRSTVIGSIFLERVVDGLTIILCILVGSLFIPRNEGVNSLILGASIIFVGLLILSIILSVIARRGFLIKFSATLHQKVQMFTESVRKINFFSLSSIIYLSLLVWMLEGISIWSILKSIDVSLHWSSMLTVLGFISLSTLLPSAPGYVGTYQYAYGLALNLFGYGTEQGVAAATIVQIFIMGSVTLSGLTIYLFTLFNSGEKIK</sequence>
<dbReference type="PANTHER" id="PTHR39087">
    <property type="entry name" value="UPF0104 MEMBRANE PROTEIN MJ1595"/>
    <property type="match status" value="1"/>
</dbReference>
<comment type="subcellular location">
    <subcellularLocation>
        <location evidence="1">Cell membrane</location>
        <topology evidence="1">Multi-pass membrane protein</topology>
    </subcellularLocation>
</comment>
<reference evidence="7 8" key="1">
    <citation type="submission" date="2023-06" db="EMBL/GenBank/DDBJ databases">
        <title>Whole genome sequence of Oscillatoria calcuttensis NRMC-F 0142.</title>
        <authorList>
            <person name="Shakena Fathima T."/>
            <person name="Muralitharan G."/>
            <person name="Thajuddin N."/>
        </authorList>
    </citation>
    <scope>NUCLEOTIDE SEQUENCE [LARGE SCALE GENOMIC DNA]</scope>
    <source>
        <strain evidence="7 8">NRMC-F 0142</strain>
    </source>
</reference>
<feature type="transmembrane region" description="Helical" evidence="6">
    <location>
        <begin position="14"/>
        <end position="32"/>
    </location>
</feature>
<name>A0ABT7LYA5_9CYAN</name>
<keyword evidence="3 6" id="KW-0812">Transmembrane</keyword>
<feature type="transmembrane region" description="Helical" evidence="6">
    <location>
        <begin position="155"/>
        <end position="179"/>
    </location>
</feature>
<accession>A0ABT7LYA5</accession>
<feature type="transmembrane region" description="Helical" evidence="6">
    <location>
        <begin position="47"/>
        <end position="65"/>
    </location>
</feature>
<evidence type="ECO:0000313" key="7">
    <source>
        <dbReference type="EMBL" id="MDL5056992.1"/>
    </source>
</evidence>
<keyword evidence="5 6" id="KW-0472">Membrane</keyword>
<organism evidence="7 8">
    <name type="scientific">Geitlerinema calcuttense NRMC-F 0142</name>
    <dbReference type="NCBI Taxonomy" id="2922238"/>
    <lineage>
        <taxon>Bacteria</taxon>
        <taxon>Bacillati</taxon>
        <taxon>Cyanobacteriota</taxon>
        <taxon>Cyanophyceae</taxon>
        <taxon>Geitlerinematales</taxon>
        <taxon>Geitlerinemataceae</taxon>
        <taxon>Geitlerinema</taxon>
    </lineage>
</organism>
<evidence type="ECO:0000256" key="6">
    <source>
        <dbReference type="SAM" id="Phobius"/>
    </source>
</evidence>
<evidence type="ECO:0000313" key="8">
    <source>
        <dbReference type="Proteomes" id="UP001230986"/>
    </source>
</evidence>
<evidence type="ECO:0000256" key="5">
    <source>
        <dbReference type="ARBA" id="ARBA00023136"/>
    </source>
</evidence>
<feature type="transmembrane region" description="Helical" evidence="6">
    <location>
        <begin position="288"/>
        <end position="311"/>
    </location>
</feature>
<dbReference type="InterPro" id="IPR022791">
    <property type="entry name" value="L-PG_synthase/AglD"/>
</dbReference>
<feature type="transmembrane region" description="Helical" evidence="6">
    <location>
        <begin position="239"/>
        <end position="258"/>
    </location>
</feature>
<feature type="transmembrane region" description="Helical" evidence="6">
    <location>
        <begin position="128"/>
        <end position="149"/>
    </location>
</feature>
<comment type="caution">
    <text evidence="7">The sequence shown here is derived from an EMBL/GenBank/DDBJ whole genome shotgun (WGS) entry which is preliminary data.</text>
</comment>
<protein>
    <submittedName>
        <fullName evidence="7">Lysylphosphatidylglycerol synthase transmembrane domain-containing protein</fullName>
    </submittedName>
</protein>
<dbReference type="NCBIfam" id="TIGR00374">
    <property type="entry name" value="flippase-like domain"/>
    <property type="match status" value="1"/>
</dbReference>
<proteinExistence type="predicted"/>